<gene>
    <name evidence="1" type="ORF">OUZ56_032306</name>
</gene>
<dbReference type="Proteomes" id="UP001234178">
    <property type="component" value="Unassembled WGS sequence"/>
</dbReference>
<organism evidence="1 2">
    <name type="scientific">Daphnia magna</name>
    <dbReference type="NCBI Taxonomy" id="35525"/>
    <lineage>
        <taxon>Eukaryota</taxon>
        <taxon>Metazoa</taxon>
        <taxon>Ecdysozoa</taxon>
        <taxon>Arthropoda</taxon>
        <taxon>Crustacea</taxon>
        <taxon>Branchiopoda</taxon>
        <taxon>Diplostraca</taxon>
        <taxon>Cladocera</taxon>
        <taxon>Anomopoda</taxon>
        <taxon>Daphniidae</taxon>
        <taxon>Daphnia</taxon>
    </lineage>
</organism>
<keyword evidence="2" id="KW-1185">Reference proteome</keyword>
<accession>A0ABQ9ZWS4</accession>
<proteinExistence type="predicted"/>
<comment type="caution">
    <text evidence="1">The sequence shown here is derived from an EMBL/GenBank/DDBJ whole genome shotgun (WGS) entry which is preliminary data.</text>
</comment>
<sequence>MQCGGQQGSSSHQVEAKSAELKAAMMDSTHSLRFPFYQRCLELRNVNPICSDGVNFLRSVPVKSGQAASRNIHLPIHDARLCCRSTHMGTTTFTYTPCMRSNGHEVLFLKWNFLKVPFLGRILEKDPPFLVMCKSAVRRGRRFGAKSSSGGWYDNIPIYKYI</sequence>
<name>A0ABQ9ZWS4_9CRUS</name>
<evidence type="ECO:0000313" key="1">
    <source>
        <dbReference type="EMBL" id="KAK4017359.1"/>
    </source>
</evidence>
<reference evidence="1 2" key="1">
    <citation type="journal article" date="2023" name="Nucleic Acids Res.">
        <title>The hologenome of Daphnia magna reveals possible DNA methylation and microbiome-mediated evolution of the host genome.</title>
        <authorList>
            <person name="Chaturvedi A."/>
            <person name="Li X."/>
            <person name="Dhandapani V."/>
            <person name="Marshall H."/>
            <person name="Kissane S."/>
            <person name="Cuenca-Cambronero M."/>
            <person name="Asole G."/>
            <person name="Calvet F."/>
            <person name="Ruiz-Romero M."/>
            <person name="Marangio P."/>
            <person name="Guigo R."/>
            <person name="Rago D."/>
            <person name="Mirbahai L."/>
            <person name="Eastwood N."/>
            <person name="Colbourne J.K."/>
            <person name="Zhou J."/>
            <person name="Mallon E."/>
            <person name="Orsini L."/>
        </authorList>
    </citation>
    <scope>NUCLEOTIDE SEQUENCE [LARGE SCALE GENOMIC DNA]</scope>
    <source>
        <strain evidence="1">LRV0_1</strain>
    </source>
</reference>
<dbReference type="EMBL" id="JAOYFB010000005">
    <property type="protein sequence ID" value="KAK4017359.1"/>
    <property type="molecule type" value="Genomic_DNA"/>
</dbReference>
<evidence type="ECO:0000313" key="2">
    <source>
        <dbReference type="Proteomes" id="UP001234178"/>
    </source>
</evidence>
<protein>
    <submittedName>
        <fullName evidence="1">Uncharacterized protein</fullName>
    </submittedName>
</protein>